<proteinExistence type="predicted"/>
<protein>
    <submittedName>
        <fullName evidence="1">Uncharacterized protein</fullName>
    </submittedName>
</protein>
<dbReference type="AlphaFoldDB" id="A0A6G9ATP5"/>
<dbReference type="Proteomes" id="UP000501802">
    <property type="component" value="Chromosome"/>
</dbReference>
<dbReference type="KEGG" id="spib:G8759_26145"/>
<dbReference type="EMBL" id="CP050063">
    <property type="protein sequence ID" value="QIP15862.1"/>
    <property type="molecule type" value="Genomic_DNA"/>
</dbReference>
<dbReference type="RefSeq" id="WP_167214960.1">
    <property type="nucleotide sequence ID" value="NZ_CP050063.1"/>
</dbReference>
<evidence type="ECO:0000313" key="1">
    <source>
        <dbReference type="EMBL" id="QIP15862.1"/>
    </source>
</evidence>
<organism evidence="1 2">
    <name type="scientific">Spirosoma aureum</name>
    <dbReference type="NCBI Taxonomy" id="2692134"/>
    <lineage>
        <taxon>Bacteria</taxon>
        <taxon>Pseudomonadati</taxon>
        <taxon>Bacteroidota</taxon>
        <taxon>Cytophagia</taxon>
        <taxon>Cytophagales</taxon>
        <taxon>Cytophagaceae</taxon>
        <taxon>Spirosoma</taxon>
    </lineage>
</organism>
<reference evidence="1 2" key="1">
    <citation type="submission" date="2020-03" db="EMBL/GenBank/DDBJ databases">
        <authorList>
            <person name="Kim M.K."/>
        </authorList>
    </citation>
    <scope>NUCLEOTIDE SEQUENCE [LARGE SCALE GENOMIC DNA]</scope>
    <source>
        <strain evidence="1 2">BT328</strain>
    </source>
</reference>
<sequence>MKPFILLCTLLAFLTGCQKDTADPSGDGVLAGSFRLEVDPVRCALPTTQRVTIHQVSDDIYRVEYDRFGSGSYKLAGVVAKKNSATAFELFVDDQPVGQYAFEELRTINGSRKTWVLSIHYHVDQTENLAFMGVKE</sequence>
<dbReference type="PROSITE" id="PS51257">
    <property type="entry name" value="PROKAR_LIPOPROTEIN"/>
    <property type="match status" value="1"/>
</dbReference>
<keyword evidence="2" id="KW-1185">Reference proteome</keyword>
<name>A0A6G9ATP5_9BACT</name>
<evidence type="ECO:0000313" key="2">
    <source>
        <dbReference type="Proteomes" id="UP000501802"/>
    </source>
</evidence>
<accession>A0A6G9ATP5</accession>
<gene>
    <name evidence="1" type="ORF">G8759_26145</name>
</gene>